<comment type="caution">
    <text evidence="1">The sequence shown here is derived from an EMBL/GenBank/DDBJ whole genome shotgun (WGS) entry which is preliminary data.</text>
</comment>
<reference evidence="1 2" key="1">
    <citation type="submission" date="2013-09" db="EMBL/GenBank/DDBJ databases">
        <title>Biodegradation of hydrocarbons in the deep terrestrial subsurface : characterization of a microbial consortium composed of two Desulfotomaculum species originating from a deep geological formation.</title>
        <authorList>
            <person name="Aullo T."/>
            <person name="Berlendis S."/>
            <person name="Lascourreges J.-F."/>
            <person name="Dessort D."/>
            <person name="Saint-Laurent S."/>
            <person name="Schraauwers B."/>
            <person name="Mas J."/>
            <person name="Magot M."/>
            <person name="Ranchou-Peyruse A."/>
        </authorList>
    </citation>
    <scope>NUCLEOTIDE SEQUENCE [LARGE SCALE GENOMIC DNA]</scope>
    <source>
        <strain evidence="1 2">Bs107</strain>
    </source>
</reference>
<gene>
    <name evidence="1" type="ORF">P378_01095</name>
</gene>
<accession>A0A2C6MJ39</accession>
<dbReference type="Proteomes" id="UP000222564">
    <property type="component" value="Unassembled WGS sequence"/>
</dbReference>
<name>A0A2C6MJ39_9FIRM</name>
<keyword evidence="2" id="KW-1185">Reference proteome</keyword>
<organism evidence="1 2">
    <name type="scientific">Desulforamulus profundi</name>
    <dbReference type="NCBI Taxonomy" id="1383067"/>
    <lineage>
        <taxon>Bacteria</taxon>
        <taxon>Bacillati</taxon>
        <taxon>Bacillota</taxon>
        <taxon>Clostridia</taxon>
        <taxon>Eubacteriales</taxon>
        <taxon>Peptococcaceae</taxon>
        <taxon>Desulforamulus</taxon>
    </lineage>
</organism>
<protein>
    <submittedName>
        <fullName evidence="1">Uncharacterized protein</fullName>
    </submittedName>
</protein>
<evidence type="ECO:0000313" key="1">
    <source>
        <dbReference type="EMBL" id="PHJ39844.1"/>
    </source>
</evidence>
<dbReference type="AlphaFoldDB" id="A0A2C6MJ39"/>
<dbReference type="EMBL" id="AWQQ01000007">
    <property type="protein sequence ID" value="PHJ39844.1"/>
    <property type="molecule type" value="Genomic_DNA"/>
</dbReference>
<proteinExistence type="predicted"/>
<sequence>MACKPMSDLQNKWESGSIQISPLHKVIRYIDKWRWLIHKITDKLR</sequence>
<evidence type="ECO:0000313" key="2">
    <source>
        <dbReference type="Proteomes" id="UP000222564"/>
    </source>
</evidence>